<proteinExistence type="predicted"/>
<protein>
    <submittedName>
        <fullName evidence="1">Uncharacterized protein</fullName>
    </submittedName>
</protein>
<sequence>MTENTTVMLANAVTGIRVNCIAASSKINVCFVG</sequence>
<evidence type="ECO:0000313" key="1">
    <source>
        <dbReference type="EMBL" id="DAF85288.1"/>
    </source>
</evidence>
<dbReference type="EMBL" id="BK015922">
    <property type="protein sequence ID" value="DAF85288.1"/>
    <property type="molecule type" value="Genomic_DNA"/>
</dbReference>
<name>A0A8S5TSX4_9CAUD</name>
<accession>A0A8S5TSX4</accession>
<reference evidence="1" key="1">
    <citation type="journal article" date="2021" name="Proc. Natl. Acad. Sci. U.S.A.">
        <title>A Catalog of Tens of Thousands of Viruses from Human Metagenomes Reveals Hidden Associations with Chronic Diseases.</title>
        <authorList>
            <person name="Tisza M.J."/>
            <person name="Buck C.B."/>
        </authorList>
    </citation>
    <scope>NUCLEOTIDE SEQUENCE</scope>
    <source>
        <strain evidence="1">Ct8aS59</strain>
    </source>
</reference>
<organism evidence="1">
    <name type="scientific">Siphoviridae sp. ct8aS59</name>
    <dbReference type="NCBI Taxonomy" id="2825365"/>
    <lineage>
        <taxon>Viruses</taxon>
        <taxon>Duplodnaviria</taxon>
        <taxon>Heunggongvirae</taxon>
        <taxon>Uroviricota</taxon>
        <taxon>Caudoviricetes</taxon>
    </lineage>
</organism>